<dbReference type="AlphaFoldDB" id="A0A1T4MAE2"/>
<reference evidence="4" key="1">
    <citation type="submission" date="2017-02" db="EMBL/GenBank/DDBJ databases">
        <authorList>
            <person name="Varghese N."/>
            <person name="Submissions S."/>
        </authorList>
    </citation>
    <scope>NUCLEOTIDE SEQUENCE [LARGE SCALE GENOMIC DNA]</scope>
    <source>
        <strain evidence="4">ATCC BAA-73</strain>
    </source>
</reference>
<dbReference type="CDD" id="cd20736">
    <property type="entry name" value="PoNe_Nuclease"/>
    <property type="match status" value="1"/>
</dbReference>
<evidence type="ECO:0000256" key="2">
    <source>
        <dbReference type="HAMAP-Rule" id="MF_00048"/>
    </source>
</evidence>
<keyword evidence="4" id="KW-1185">Reference proteome</keyword>
<keyword evidence="3" id="KW-0378">Hydrolase</keyword>
<dbReference type="Gene3D" id="3.40.1350.10">
    <property type="match status" value="1"/>
</dbReference>
<protein>
    <recommendedName>
        <fullName evidence="2">UPF0102 protein SAMN02745118_01398</fullName>
    </recommendedName>
</protein>
<dbReference type="EMBL" id="FUWM01000010">
    <property type="protein sequence ID" value="SJZ63748.1"/>
    <property type="molecule type" value="Genomic_DNA"/>
</dbReference>
<dbReference type="Pfam" id="PF02021">
    <property type="entry name" value="UPF0102"/>
    <property type="match status" value="1"/>
</dbReference>
<dbReference type="NCBIfam" id="NF009150">
    <property type="entry name" value="PRK12497.1-3"/>
    <property type="match status" value="1"/>
</dbReference>
<dbReference type="SUPFAM" id="SSF52980">
    <property type="entry name" value="Restriction endonuclease-like"/>
    <property type="match status" value="1"/>
</dbReference>
<dbReference type="InterPro" id="IPR011335">
    <property type="entry name" value="Restrct_endonuc-II-like"/>
</dbReference>
<comment type="similarity">
    <text evidence="1 2">Belongs to the UPF0102 family.</text>
</comment>
<accession>A0A1T4MAE2</accession>
<dbReference type="PANTHER" id="PTHR34039:SF1">
    <property type="entry name" value="UPF0102 PROTEIN YRAN"/>
    <property type="match status" value="1"/>
</dbReference>
<evidence type="ECO:0000256" key="1">
    <source>
        <dbReference type="ARBA" id="ARBA00006738"/>
    </source>
</evidence>
<organism evidence="3 4">
    <name type="scientific">Selenihalanaerobacter shriftii</name>
    <dbReference type="NCBI Taxonomy" id="142842"/>
    <lineage>
        <taxon>Bacteria</taxon>
        <taxon>Bacillati</taxon>
        <taxon>Bacillota</taxon>
        <taxon>Clostridia</taxon>
        <taxon>Halanaerobiales</taxon>
        <taxon>Halobacteroidaceae</taxon>
        <taxon>Selenihalanaerobacter</taxon>
    </lineage>
</organism>
<dbReference type="InterPro" id="IPR003509">
    <property type="entry name" value="UPF0102_YraN-like"/>
</dbReference>
<dbReference type="GO" id="GO:0004519">
    <property type="term" value="F:endonuclease activity"/>
    <property type="evidence" value="ECO:0007669"/>
    <property type="project" value="UniProtKB-KW"/>
</dbReference>
<name>A0A1T4MAE2_9FIRM</name>
<gene>
    <name evidence="3" type="ORF">SAMN02745118_01398</name>
</gene>
<dbReference type="HAMAP" id="MF_00048">
    <property type="entry name" value="UPF0102"/>
    <property type="match status" value="1"/>
</dbReference>
<keyword evidence="3" id="KW-0540">Nuclease</keyword>
<evidence type="ECO:0000313" key="3">
    <source>
        <dbReference type="EMBL" id="SJZ63748.1"/>
    </source>
</evidence>
<dbReference type="InterPro" id="IPR011856">
    <property type="entry name" value="tRNA_endonuc-like_dom_sf"/>
</dbReference>
<dbReference type="GO" id="GO:0003676">
    <property type="term" value="F:nucleic acid binding"/>
    <property type="evidence" value="ECO:0007669"/>
    <property type="project" value="InterPro"/>
</dbReference>
<dbReference type="OrthoDB" id="9802516at2"/>
<keyword evidence="3" id="KW-0255">Endonuclease</keyword>
<dbReference type="STRING" id="142842.SAMN02745118_01398"/>
<proteinExistence type="inferred from homology"/>
<dbReference type="PANTHER" id="PTHR34039">
    <property type="entry name" value="UPF0102 PROTEIN YRAN"/>
    <property type="match status" value="1"/>
</dbReference>
<sequence length="122" mass="14552">MMLSKQELGRLGEKLASKYLLKKEYQIIEQNYRCRLGEIDIIAYKDNYFIFVEVKAKQNQNFGLPQEEVDFRKQQKIQQVARYYISQNPDLNVDFRFDVIAILYQGDDDYQLSHLRNAFSVV</sequence>
<evidence type="ECO:0000313" key="4">
    <source>
        <dbReference type="Proteomes" id="UP000190625"/>
    </source>
</evidence>
<dbReference type="Proteomes" id="UP000190625">
    <property type="component" value="Unassembled WGS sequence"/>
</dbReference>
<dbReference type="NCBIfam" id="NF009154">
    <property type="entry name" value="PRK12497.3-3"/>
    <property type="match status" value="1"/>
</dbReference>
<dbReference type="RefSeq" id="WP_078809876.1">
    <property type="nucleotide sequence ID" value="NZ_FUWM01000010.1"/>
</dbReference>
<dbReference type="NCBIfam" id="TIGR00252">
    <property type="entry name" value="YraN family protein"/>
    <property type="match status" value="1"/>
</dbReference>